<evidence type="ECO:0000259" key="2">
    <source>
        <dbReference type="Pfam" id="PF13229"/>
    </source>
</evidence>
<proteinExistence type="predicted"/>
<dbReference type="InterPro" id="IPR011050">
    <property type="entry name" value="Pectin_lyase_fold/virulence"/>
</dbReference>
<dbReference type="InterPro" id="IPR006626">
    <property type="entry name" value="PbH1"/>
</dbReference>
<dbReference type="EMBL" id="CP120354">
    <property type="protein sequence ID" value="WET66711.1"/>
    <property type="molecule type" value="Genomic_DNA"/>
</dbReference>
<dbReference type="RefSeq" id="WP_008781200.1">
    <property type="nucleotide sequence ID" value="NZ_CP120354.1"/>
</dbReference>
<dbReference type="Proteomes" id="UP001198806">
    <property type="component" value="Unassembled WGS sequence"/>
</dbReference>
<reference evidence="3" key="1">
    <citation type="submission" date="2021-10" db="EMBL/GenBank/DDBJ databases">
        <title>Collection of gut derived symbiotic bacterial strains cultured from healthy donors.</title>
        <authorList>
            <person name="Lin H."/>
            <person name="Littmann E."/>
            <person name="Kohout C."/>
            <person name="Pamer E.G."/>
        </authorList>
    </citation>
    <scope>NUCLEOTIDE SEQUENCE</scope>
    <source>
        <strain evidence="3">DFI.2.94</strain>
    </source>
</reference>
<dbReference type="InterPro" id="IPR039448">
    <property type="entry name" value="Beta_helix"/>
</dbReference>
<sequence length="565" mass="63102">MKTVLLIICMVFIELTVNAQNTTYFVSPYGNDIASGLSIKDAWKSLDKVNSVTFLPGDKILFESGGIWKGQLKLKGSGIEGNPILLSNYGGKDRPVIYTGKAEGAGIRLYNQSWWIVENMEITSGAAPELGIGRQGIAAIVRGADQHVENIIIRNCYIHDIWGQLGGNTEFTGYNSCAIVVQMQNEKNDGCDDNGLNATLDNVLIENNHIERCDKCGIVVRGCKRNLNISHNYMENIGGDGILASGCYKGMIEHNVAKRTCMRSGYMDLKGGETWWPHTAAIWIMNAQETVMQYNEVYDTGRQPGNGDGFAFDFDYYCKHCVLQYNYSQNNHGFLLFMGRTFENIARYNISENDQTHLVQMQCEIGDRNMLHNNIFYIDYGTVDIDFFCGNDGMVNKTTIGAAFCNNIFYATGQSCFRTVYSKGETLGRTFDESVKVARGMPYKLFYNNCYFGLWKNGIPNDPNKLIADPLFIAPGTGKEGFSSLTGYQLQSDSPCINAGFYIPLSGKYDFWGNPIEDGLLDVGVYEQIGTGVFANKIKMKEDAEKYKKESDSAWLRWNSNGSEN</sequence>
<dbReference type="SUPFAM" id="SSF51126">
    <property type="entry name" value="Pectin lyase-like"/>
    <property type="match status" value="1"/>
</dbReference>
<feature type="domain" description="Right handed beta helix" evidence="2">
    <location>
        <begin position="105"/>
        <end position="246"/>
    </location>
</feature>
<gene>
    <name evidence="3" type="ORF">LI194_18240</name>
    <name evidence="4" type="ORF">P2T59_22725</name>
</gene>
<evidence type="ECO:0000313" key="3">
    <source>
        <dbReference type="EMBL" id="MCB6519728.1"/>
    </source>
</evidence>
<dbReference type="EMBL" id="JAJCNI010000028">
    <property type="protein sequence ID" value="MCB6519728.1"/>
    <property type="molecule type" value="Genomic_DNA"/>
</dbReference>
<evidence type="ECO:0000313" key="6">
    <source>
        <dbReference type="Proteomes" id="UP001221009"/>
    </source>
</evidence>
<dbReference type="Pfam" id="PF13229">
    <property type="entry name" value="Beta_helix"/>
    <property type="match status" value="1"/>
</dbReference>
<dbReference type="Proteomes" id="UP001221009">
    <property type="component" value="Plasmid unnamed"/>
</dbReference>
<protein>
    <submittedName>
        <fullName evidence="3">Right-handed parallel beta-helix repeat-containing protein</fullName>
    </submittedName>
</protein>
<reference evidence="4" key="2">
    <citation type="submission" date="2023-03" db="EMBL/GenBank/DDBJ databases">
        <title>Parabacteroides distasonis, a bacteria resistant against UC.</title>
        <authorList>
            <person name="Dai W."/>
        </authorList>
    </citation>
    <scope>NUCLEOTIDE SEQUENCE</scope>
    <source>
        <strain evidence="4">F1-28</strain>
        <plasmid evidence="4">unnamed</plasmid>
    </source>
</reference>
<dbReference type="InterPro" id="IPR012334">
    <property type="entry name" value="Pectin_lyas_fold"/>
</dbReference>
<evidence type="ECO:0000313" key="5">
    <source>
        <dbReference type="Proteomes" id="UP001198806"/>
    </source>
</evidence>
<dbReference type="Gene3D" id="2.160.20.10">
    <property type="entry name" value="Single-stranded right-handed beta-helix, Pectin lyase-like"/>
    <property type="match status" value="1"/>
</dbReference>
<feature type="signal peptide" evidence="1">
    <location>
        <begin position="1"/>
        <end position="19"/>
    </location>
</feature>
<dbReference type="SMART" id="SM00710">
    <property type="entry name" value="PbH1"/>
    <property type="match status" value="4"/>
</dbReference>
<keyword evidence="4" id="KW-0614">Plasmid</keyword>
<accession>A0AAP2QAC8</accession>
<evidence type="ECO:0000313" key="4">
    <source>
        <dbReference type="EMBL" id="WET66711.1"/>
    </source>
</evidence>
<evidence type="ECO:0000256" key="1">
    <source>
        <dbReference type="SAM" id="SignalP"/>
    </source>
</evidence>
<geneLocation type="plasmid" evidence="4 6">
    <name>unnamed</name>
</geneLocation>
<name>A0AAP2QAC8_PARDI</name>
<feature type="chain" id="PRO_5042796666" evidence="1">
    <location>
        <begin position="20"/>
        <end position="565"/>
    </location>
</feature>
<dbReference type="AlphaFoldDB" id="A0AAP2QAC8"/>
<organism evidence="3 5">
    <name type="scientific">Parabacteroides distasonis</name>
    <dbReference type="NCBI Taxonomy" id="823"/>
    <lineage>
        <taxon>Bacteria</taxon>
        <taxon>Pseudomonadati</taxon>
        <taxon>Bacteroidota</taxon>
        <taxon>Bacteroidia</taxon>
        <taxon>Bacteroidales</taxon>
        <taxon>Tannerellaceae</taxon>
        <taxon>Parabacteroides</taxon>
    </lineage>
</organism>
<keyword evidence="1" id="KW-0732">Signal</keyword>